<comment type="caution">
    <text evidence="1">The sequence shown here is derived from an EMBL/GenBank/DDBJ whole genome shotgun (WGS) entry which is preliminary data.</text>
</comment>
<dbReference type="InterPro" id="IPR029063">
    <property type="entry name" value="SAM-dependent_MTases_sf"/>
</dbReference>
<reference evidence="1 2" key="1">
    <citation type="submission" date="2021-01" db="EMBL/GenBank/DDBJ databases">
        <title>Genome public.</title>
        <authorList>
            <person name="Liu C."/>
            <person name="Sun Q."/>
        </authorList>
    </citation>
    <scope>NUCLEOTIDE SEQUENCE [LARGE SCALE GENOMIC DNA]</scope>
    <source>
        <strain evidence="1 2">JC656</strain>
    </source>
</reference>
<dbReference type="Proteomes" id="UP000639051">
    <property type="component" value="Unassembled WGS sequence"/>
</dbReference>
<accession>A0ABS1K6H8</accession>
<dbReference type="EMBL" id="JAERRC010000046">
    <property type="protein sequence ID" value="MBL0707153.1"/>
    <property type="molecule type" value="Genomic_DNA"/>
</dbReference>
<dbReference type="SUPFAM" id="SSF53335">
    <property type="entry name" value="S-adenosyl-L-methionine-dependent methyltransferases"/>
    <property type="match status" value="1"/>
</dbReference>
<proteinExistence type="predicted"/>
<protein>
    <recommendedName>
        <fullName evidence="3">Methyltransferase</fullName>
    </recommendedName>
</protein>
<organism evidence="1 2">
    <name type="scientific">Sinomonas cellulolyticus</name>
    <dbReference type="NCBI Taxonomy" id="2801916"/>
    <lineage>
        <taxon>Bacteria</taxon>
        <taxon>Bacillati</taxon>
        <taxon>Actinomycetota</taxon>
        <taxon>Actinomycetes</taxon>
        <taxon>Micrococcales</taxon>
        <taxon>Micrococcaceae</taxon>
        <taxon>Sinomonas</taxon>
    </lineage>
</organism>
<sequence>MELFASFLKDFTSVAPSERLKMNSRYEEQAQALVLNLTTTIPDVTFDRLVRMSQGLYPADVLRAARSAHVDIAMTKPDDCATDTKPHPSPATSEWFFTDETASTLAEHLPGRALCLGTPSVASIKARAGDPVTLIDVSPWARERFGLSEPHADVRLGTRVESVELDAQYDSAILDPPWYFPALTNWLRLASSAVKTGGTILIPLLGALTRPSAEADRALITATASKIGKWTVRPNCVAYETPRFERLALERSGVVLTSPWRYSDLLIISNANRANAPERTPSLNEEWIDFRIGNSIIAVRGGQHGSTNTDAGDLTLSGFGPEESFQLDTVSRRDQRVKRANVWTSENTAAVCSDAAALKQLLSRDPRSLNRIDRDVFERVVSQLELSN</sequence>
<evidence type="ECO:0000313" key="1">
    <source>
        <dbReference type="EMBL" id="MBL0707153.1"/>
    </source>
</evidence>
<name>A0ABS1K6H8_9MICC</name>
<keyword evidence="2" id="KW-1185">Reference proteome</keyword>
<gene>
    <name evidence="1" type="ORF">JJE72_16795</name>
</gene>
<dbReference type="RefSeq" id="WP_189693608.1">
    <property type="nucleotide sequence ID" value="NZ_BNCM01000006.1"/>
</dbReference>
<evidence type="ECO:0000313" key="2">
    <source>
        <dbReference type="Proteomes" id="UP000639051"/>
    </source>
</evidence>
<evidence type="ECO:0008006" key="3">
    <source>
        <dbReference type="Google" id="ProtNLM"/>
    </source>
</evidence>